<sequence>MLLSSGLALLGVRPGSAIDNADPVMSTKEIPFRISLNTSTISGYNLSVEQQIEYCAKAGFGGIELWTRDICAFLKKGGSYQQLVRKLQSGHLILENIIGFSPWIIGGKGMDEMLKVIDMAAALGSRCIAATALGLEKIDRDDFEKYTDNYRRILEYGESVGVRPLLEVWGTGALNKLSDAARIALGTGHPKASMLLDFYHLYRGDNSFESLYLINGAELPIFHINDYPAIPVRTKLSDSDRVYPGDGICPFDKALPLLYETGFRGALSLELFNPNYWTGQSVKRALEIGYDKVLTVITRSMSETCI</sequence>
<dbReference type="PANTHER" id="PTHR12110:SF48">
    <property type="entry name" value="BLL3656 PROTEIN"/>
    <property type="match status" value="1"/>
</dbReference>
<dbReference type="SUPFAM" id="SSF51658">
    <property type="entry name" value="Xylose isomerase-like"/>
    <property type="match status" value="1"/>
</dbReference>
<reference evidence="2" key="1">
    <citation type="submission" date="2019-11" db="EMBL/GenBank/DDBJ databases">
        <authorList>
            <person name="Feng L."/>
        </authorList>
    </citation>
    <scope>NUCLEOTIDE SEQUENCE</scope>
    <source>
        <strain evidence="2">PmerdaeLFYP103</strain>
    </source>
</reference>
<evidence type="ECO:0000313" key="2">
    <source>
        <dbReference type="EMBL" id="VYU71536.1"/>
    </source>
</evidence>
<feature type="domain" description="Xylose isomerase-like TIM barrel" evidence="1">
    <location>
        <begin position="52"/>
        <end position="283"/>
    </location>
</feature>
<evidence type="ECO:0000259" key="1">
    <source>
        <dbReference type="Pfam" id="PF01261"/>
    </source>
</evidence>
<dbReference type="PANTHER" id="PTHR12110">
    <property type="entry name" value="HYDROXYPYRUVATE ISOMERASE"/>
    <property type="match status" value="1"/>
</dbReference>
<protein>
    <submittedName>
        <fullName evidence="2">Inosose isomerase</fullName>
        <ecNumber evidence="2">5.3.99.-</ecNumber>
    </submittedName>
</protein>
<name>A0A6N3H4C2_9BACT</name>
<dbReference type="InterPro" id="IPR050312">
    <property type="entry name" value="IolE/XylAMocC-like"/>
</dbReference>
<dbReference type="AlphaFoldDB" id="A0A6N3H4C2"/>
<dbReference type="Gene3D" id="3.20.20.150">
    <property type="entry name" value="Divalent-metal-dependent TIM barrel enzymes"/>
    <property type="match status" value="1"/>
</dbReference>
<organism evidence="2">
    <name type="scientific">Parabacteroides merdae</name>
    <dbReference type="NCBI Taxonomy" id="46503"/>
    <lineage>
        <taxon>Bacteria</taxon>
        <taxon>Pseudomonadati</taxon>
        <taxon>Bacteroidota</taxon>
        <taxon>Bacteroidia</taxon>
        <taxon>Bacteroidales</taxon>
        <taxon>Tannerellaceae</taxon>
        <taxon>Parabacteroides</taxon>
    </lineage>
</organism>
<proteinExistence type="predicted"/>
<dbReference type="InterPro" id="IPR013022">
    <property type="entry name" value="Xyl_isomerase-like_TIM-brl"/>
</dbReference>
<dbReference type="InterPro" id="IPR036237">
    <property type="entry name" value="Xyl_isomerase-like_sf"/>
</dbReference>
<dbReference type="EMBL" id="CACRUV010000050">
    <property type="protein sequence ID" value="VYU71536.1"/>
    <property type="molecule type" value="Genomic_DNA"/>
</dbReference>
<accession>A0A6N3H4C2</accession>
<dbReference type="Pfam" id="PF01261">
    <property type="entry name" value="AP_endonuc_2"/>
    <property type="match status" value="1"/>
</dbReference>
<gene>
    <name evidence="2" type="primary">iolI</name>
    <name evidence="2" type="ORF">PMLFYP103_03402</name>
</gene>
<dbReference type="EC" id="5.3.99.-" evidence="2"/>
<dbReference type="GO" id="GO:0016853">
    <property type="term" value="F:isomerase activity"/>
    <property type="evidence" value="ECO:0007669"/>
    <property type="project" value="UniProtKB-KW"/>
</dbReference>
<keyword evidence="2" id="KW-0413">Isomerase</keyword>